<feature type="region of interest" description="Disordered" evidence="1">
    <location>
        <begin position="249"/>
        <end position="301"/>
    </location>
</feature>
<feature type="compositionally biased region" description="Low complexity" evidence="1">
    <location>
        <begin position="93"/>
        <end position="104"/>
    </location>
</feature>
<dbReference type="eggNOG" id="ENOG502QV9J">
    <property type="taxonomic scope" value="Eukaryota"/>
</dbReference>
<dbReference type="HOGENOM" id="CLU_017407_0_0_1"/>
<feature type="region of interest" description="Disordered" evidence="1">
    <location>
        <begin position="88"/>
        <end position="110"/>
    </location>
</feature>
<feature type="compositionally biased region" description="Low complexity" evidence="1">
    <location>
        <begin position="279"/>
        <end position="293"/>
    </location>
</feature>
<name>M2TVQ4_COCH5</name>
<dbReference type="EMBL" id="KB445587">
    <property type="protein sequence ID" value="EMD85801.1"/>
    <property type="molecule type" value="Genomic_DNA"/>
</dbReference>
<reference evidence="3" key="2">
    <citation type="journal article" date="2013" name="PLoS Genet.">
        <title>Comparative genome structure, secondary metabolite, and effector coding capacity across Cochliobolus pathogens.</title>
        <authorList>
            <person name="Condon B.J."/>
            <person name="Leng Y."/>
            <person name="Wu D."/>
            <person name="Bushley K.E."/>
            <person name="Ohm R.A."/>
            <person name="Otillar R."/>
            <person name="Martin J."/>
            <person name="Schackwitz W."/>
            <person name="Grimwood J."/>
            <person name="MohdZainudin N."/>
            <person name="Xue C."/>
            <person name="Wang R."/>
            <person name="Manning V.A."/>
            <person name="Dhillon B."/>
            <person name="Tu Z.J."/>
            <person name="Steffenson B.J."/>
            <person name="Salamov A."/>
            <person name="Sun H."/>
            <person name="Lowry S."/>
            <person name="LaButti K."/>
            <person name="Han J."/>
            <person name="Copeland A."/>
            <person name="Lindquist E."/>
            <person name="Barry K."/>
            <person name="Schmutz J."/>
            <person name="Baker S.E."/>
            <person name="Ciuffetti L.M."/>
            <person name="Grigoriev I.V."/>
            <person name="Zhong S."/>
            <person name="Turgeon B.G."/>
        </authorList>
    </citation>
    <scope>NUCLEOTIDE SEQUENCE [LARGE SCALE GENOMIC DNA]</scope>
    <source>
        <strain evidence="3">C5 / ATCC 48332 / race O</strain>
    </source>
</reference>
<keyword evidence="3" id="KW-1185">Reference proteome</keyword>
<gene>
    <name evidence="2" type="ORF">COCHEDRAFT_1187713</name>
</gene>
<feature type="compositionally biased region" description="Low complexity" evidence="1">
    <location>
        <begin position="604"/>
        <end position="614"/>
    </location>
</feature>
<reference evidence="2 3" key="1">
    <citation type="journal article" date="2012" name="PLoS Pathog.">
        <title>Diverse lifestyles and strategies of plant pathogenesis encoded in the genomes of eighteen Dothideomycetes fungi.</title>
        <authorList>
            <person name="Ohm R.A."/>
            <person name="Feau N."/>
            <person name="Henrissat B."/>
            <person name="Schoch C.L."/>
            <person name="Horwitz B.A."/>
            <person name="Barry K.W."/>
            <person name="Condon B.J."/>
            <person name="Copeland A.C."/>
            <person name="Dhillon B."/>
            <person name="Glaser F."/>
            <person name="Hesse C.N."/>
            <person name="Kosti I."/>
            <person name="LaButti K."/>
            <person name="Lindquist E.A."/>
            <person name="Lucas S."/>
            <person name="Salamov A.A."/>
            <person name="Bradshaw R.E."/>
            <person name="Ciuffetti L."/>
            <person name="Hamelin R.C."/>
            <person name="Kema G.H.J."/>
            <person name="Lawrence C."/>
            <person name="Scott J.A."/>
            <person name="Spatafora J.W."/>
            <person name="Turgeon B.G."/>
            <person name="de Wit P.J.G.M."/>
            <person name="Zhong S."/>
            <person name="Goodwin S.B."/>
            <person name="Grigoriev I.V."/>
        </authorList>
    </citation>
    <scope>NUCLEOTIDE SEQUENCE [LARGE SCALE GENOMIC DNA]</scope>
    <source>
        <strain evidence="3">C5 / ATCC 48332 / race O</strain>
    </source>
</reference>
<feature type="region of interest" description="Disordered" evidence="1">
    <location>
        <begin position="516"/>
        <end position="653"/>
    </location>
</feature>
<evidence type="ECO:0000313" key="3">
    <source>
        <dbReference type="Proteomes" id="UP000016936"/>
    </source>
</evidence>
<feature type="compositionally biased region" description="Polar residues" evidence="1">
    <location>
        <begin position="412"/>
        <end position="436"/>
    </location>
</feature>
<proteinExistence type="predicted"/>
<dbReference type="AlphaFoldDB" id="M2TVQ4"/>
<dbReference type="STRING" id="701091.M2TVQ4"/>
<organism evidence="2 3">
    <name type="scientific">Cochliobolus heterostrophus (strain C5 / ATCC 48332 / race O)</name>
    <name type="common">Southern corn leaf blight fungus</name>
    <name type="synonym">Bipolaris maydis</name>
    <dbReference type="NCBI Taxonomy" id="701091"/>
    <lineage>
        <taxon>Eukaryota</taxon>
        <taxon>Fungi</taxon>
        <taxon>Dikarya</taxon>
        <taxon>Ascomycota</taxon>
        <taxon>Pezizomycotina</taxon>
        <taxon>Dothideomycetes</taxon>
        <taxon>Pleosporomycetidae</taxon>
        <taxon>Pleosporales</taxon>
        <taxon>Pleosporineae</taxon>
        <taxon>Pleosporaceae</taxon>
        <taxon>Bipolaris</taxon>
    </lineage>
</organism>
<dbReference type="Proteomes" id="UP000016936">
    <property type="component" value="Unassembled WGS sequence"/>
</dbReference>
<evidence type="ECO:0000256" key="1">
    <source>
        <dbReference type="SAM" id="MobiDB-lite"/>
    </source>
</evidence>
<dbReference type="OrthoDB" id="5402147at2759"/>
<feature type="compositionally biased region" description="Low complexity" evidence="1">
    <location>
        <begin position="582"/>
        <end position="594"/>
    </location>
</feature>
<protein>
    <submittedName>
        <fullName evidence="2">Uncharacterized protein</fullName>
    </submittedName>
</protein>
<sequence>MALKQGDFLERIQRRAKEHAANVHALDPTPKHAGLHRAYRTMAFLQQHRPQSGRQTSYHGPERVDEATSALPQVKTSLEQSEEWVLFSPPAPSTTTRTHTTSTERTPRTAGLSRLSEFGSLETVARSQDDDVGTSFGTEEELDSLDDGLHAFHEPSEYGAPVSRLQESGDTVLPTHDGLGEFKPDSTMQEHMWHFERSRRRLVRRRSSVQRHLTILDDTDEMTTEQEKRQRIERWRLEQSKALLEEIERETRRRRRMSMVSTTRSRRESTNAPQQPSGAVLQQAQSVSDAQSDSSEESPESLTFWQRITRRVIRDLIGLDDNTLSVIFGETISDESPTPTPGTPTEFSADKALEDAGIDASQFSDDAWQTKLLERVAVELGTLVNQLSEHPGAFSTYQQTQSIPDYAGLTPVRSNTTLASDTTSSRPASSQPTTLPASAQFAPTFQAQASHTYSEASLWGIEEEPNDDDLLDSSVATPIPTPDIAEELAREREYWEREIDVTMIFNFLIKRFSSRRSSISLPPPPARTASASRSGGTKDDNMSSARRAAIIRQHHPLVDRTTTDARLPTSSAAQTKRESSSRRYSTYYSPPSVSAGLREKGKLRSSSSCASQSTKKSKRSGNSARNYWDLGGSVGSGSVFAGEVSSKKSKVLK</sequence>
<dbReference type="OMA" id="IIRQHHP"/>
<evidence type="ECO:0000313" key="2">
    <source>
        <dbReference type="EMBL" id="EMD85801.1"/>
    </source>
</evidence>
<accession>M2TVQ4</accession>
<feature type="region of interest" description="Disordered" evidence="1">
    <location>
        <begin position="405"/>
        <end position="436"/>
    </location>
</feature>